<evidence type="ECO:0000313" key="2">
    <source>
        <dbReference type="EMBL" id="KAF1965662.1"/>
    </source>
</evidence>
<feature type="compositionally biased region" description="Polar residues" evidence="1">
    <location>
        <begin position="429"/>
        <end position="441"/>
    </location>
</feature>
<proteinExistence type="predicted"/>
<sequence>METPEAASEHWRLPIPPDWRSNQTAHRVLGPYCTLLHDSGIIDWEEASTVVNLMKVPGVTDTEPLLEGQLLPVLSVLLVHTDSQKCDQATQDWDKWCELVSRTFDLYMFRSQKGPICFDPLGGCDDLLALFREIDYLTKRLFYRFEMLNDSDLSFADAMQLSREIERHCVDIDVPNPNPENFYSCVKQIEGIASMTKKFYKLLEEFSDALGNEKALTSEFAKALGMAEDLQQQLNAEKEKSKLSETYRHKYNEAIQSQDAQHEAHTRAQLSVVQSKFTGARNYIIKLKEELKAFRTRDRKQCRTINTLQKKLSVKNAPPVLGFAPLATVYAVDPSGMNGTAGDLHVAYANAKDEDTENTDPTKKQILGRVESFEAKYCTENSFVSPASHYPAIENDINSTFEEGAVRLALKQSVTNDKPKPTEDFPSLPRNSNTEATTSPTLHVPFRVKPARNKPGTN</sequence>
<feature type="region of interest" description="Disordered" evidence="1">
    <location>
        <begin position="412"/>
        <end position="458"/>
    </location>
</feature>
<gene>
    <name evidence="2" type="ORF">BU23DRAFT_574705</name>
</gene>
<name>A0A6A5UPF4_9PLEO</name>
<protein>
    <submittedName>
        <fullName evidence="2">Uncharacterized protein</fullName>
    </submittedName>
</protein>
<evidence type="ECO:0000313" key="3">
    <source>
        <dbReference type="Proteomes" id="UP000800036"/>
    </source>
</evidence>
<reference evidence="2" key="1">
    <citation type="journal article" date="2020" name="Stud. Mycol.">
        <title>101 Dothideomycetes genomes: a test case for predicting lifestyles and emergence of pathogens.</title>
        <authorList>
            <person name="Haridas S."/>
            <person name="Albert R."/>
            <person name="Binder M."/>
            <person name="Bloem J."/>
            <person name="Labutti K."/>
            <person name="Salamov A."/>
            <person name="Andreopoulos B."/>
            <person name="Baker S."/>
            <person name="Barry K."/>
            <person name="Bills G."/>
            <person name="Bluhm B."/>
            <person name="Cannon C."/>
            <person name="Castanera R."/>
            <person name="Culley D."/>
            <person name="Daum C."/>
            <person name="Ezra D."/>
            <person name="Gonzalez J."/>
            <person name="Henrissat B."/>
            <person name="Kuo A."/>
            <person name="Liang C."/>
            <person name="Lipzen A."/>
            <person name="Lutzoni F."/>
            <person name="Magnuson J."/>
            <person name="Mondo S."/>
            <person name="Nolan M."/>
            <person name="Ohm R."/>
            <person name="Pangilinan J."/>
            <person name="Park H.-J."/>
            <person name="Ramirez L."/>
            <person name="Alfaro M."/>
            <person name="Sun H."/>
            <person name="Tritt A."/>
            <person name="Yoshinaga Y."/>
            <person name="Zwiers L.-H."/>
            <person name="Turgeon B."/>
            <person name="Goodwin S."/>
            <person name="Spatafora J."/>
            <person name="Crous P."/>
            <person name="Grigoriev I."/>
        </authorList>
    </citation>
    <scope>NUCLEOTIDE SEQUENCE</scope>
    <source>
        <strain evidence="2">CBS 107.79</strain>
    </source>
</reference>
<evidence type="ECO:0000256" key="1">
    <source>
        <dbReference type="SAM" id="MobiDB-lite"/>
    </source>
</evidence>
<organism evidence="2 3">
    <name type="scientific">Bimuria novae-zelandiae CBS 107.79</name>
    <dbReference type="NCBI Taxonomy" id="1447943"/>
    <lineage>
        <taxon>Eukaryota</taxon>
        <taxon>Fungi</taxon>
        <taxon>Dikarya</taxon>
        <taxon>Ascomycota</taxon>
        <taxon>Pezizomycotina</taxon>
        <taxon>Dothideomycetes</taxon>
        <taxon>Pleosporomycetidae</taxon>
        <taxon>Pleosporales</taxon>
        <taxon>Massarineae</taxon>
        <taxon>Didymosphaeriaceae</taxon>
        <taxon>Bimuria</taxon>
    </lineage>
</organism>
<accession>A0A6A5UPF4</accession>
<dbReference type="Proteomes" id="UP000800036">
    <property type="component" value="Unassembled WGS sequence"/>
</dbReference>
<dbReference type="EMBL" id="ML976758">
    <property type="protein sequence ID" value="KAF1965662.1"/>
    <property type="molecule type" value="Genomic_DNA"/>
</dbReference>
<keyword evidence="3" id="KW-1185">Reference proteome</keyword>
<dbReference type="AlphaFoldDB" id="A0A6A5UPF4"/>